<sequence>MPLIHNLITPPFLLLFSSFFFLCFSVRSFDFRFQQVFGITMKWSIVSAVSLLVASAAADHPFLHKGRLVPPIEASDEFPAAINATANTTGSAFFTQLLDHDDPSKGTFQQKFWWNSEFWAGPGSPIVFFTPGEIAAANYGAYLTNVTITGLYAQEVKGAVVMVEHRYWGESSPYENLTTTNLQLLTLKQAIADFVHFAKTVDLPFDTNHSSNAATAPWIFSGGSYSGALSAWTESTSPGTFWAYHSSSAPVQAIDDYWQYFYPIQDGMPKNCSKDVSLVIDYMDNVLTHGNKSAVTALKTKFGLDFIEHNDDFMAVLENGPWLWQSNSFYTNYSDFYQFCDAIENVTAGAAITPDASGVGLATAIEGYANWTKSLVPGYCEGFGYGANDTSCFNTHDFNNLMFRDYSVGNAVDRQWNWMLCNEPFAYWQDGAPKDKPTIVSRLVNSEYWQRQCALFFPTEGNYTYASAKGATVDSVNKYTKGWDLENTTRLIWTNGQYDPWRTSGVSSQFRPGGELQSTAQHPVQIIPGGFHCSDLRLRNGLVNAGVQQVIDNEVAQIVAWTAEFYNQTSSYSRPYGGSRRRYYRHHKSKLSFLSLEINHTSEKQKRIIKMVLLKSIVLAGLATVATASSAVIDLIPSNFDQFAFEGKPALIEFFAPWCGHCKSLAPVYEQLAQDFAFAKDKVTIAKVDADAEKSLGKKFGVQGFPTIKYFDGKSKTPEDYSGGRDIDSLTEFITKKTGIKPKKAKAAPSAVEMLTDKSFKEQIGSDKDVIVAFTAPWCGHCKTLAPIWEKVAQDFVNEPNVVIAKVDAEAENSKATAKDQGVTSYPTIKFFPKGSTEAEAYSGGRSEKDLVEFLNSKAGTHRAVGGGLDATAGTIEALDALVSKFTGGSSIAEVAAEATKAAQEYKEGAQSKYAEYYVKVFDKLSKSDNYAAKELARLDGIIKKGGLAPEKLDEFTTKTNILRRFIEKATGKSEL</sequence>
<keyword evidence="4" id="KW-0732">Signal</keyword>
<keyword evidence="8" id="KW-0676">Redox-active center</keyword>
<evidence type="ECO:0000256" key="6">
    <source>
        <dbReference type="ARBA" id="ARBA00023157"/>
    </source>
</evidence>
<reference evidence="12 13" key="1">
    <citation type="submission" date="2019-06" db="EMBL/GenBank/DDBJ databases">
        <title>Genome Sequence of the Brown Rot Fungal Pathogen Monilinia fructicola.</title>
        <authorList>
            <person name="De Miccolis Angelini R.M."/>
            <person name="Landi L."/>
            <person name="Abate D."/>
            <person name="Pollastro S."/>
            <person name="Romanazzi G."/>
            <person name="Faretra F."/>
        </authorList>
    </citation>
    <scope>NUCLEOTIDE SEQUENCE [LARGE SCALE GENOMIC DNA]</scope>
    <source>
        <strain evidence="12 13">Mfrc123</strain>
    </source>
</reference>
<keyword evidence="10" id="KW-0472">Membrane</keyword>
<evidence type="ECO:0000313" key="12">
    <source>
        <dbReference type="EMBL" id="KAA8567835.1"/>
    </source>
</evidence>
<keyword evidence="5" id="KW-0677">Repeat</keyword>
<dbReference type="SUPFAM" id="SSF53474">
    <property type="entry name" value="alpha/beta-Hydrolases"/>
    <property type="match status" value="1"/>
</dbReference>
<dbReference type="InterPro" id="IPR036356">
    <property type="entry name" value="ERp29_C_sf"/>
</dbReference>
<dbReference type="PANTHER" id="PTHR45672">
    <property type="entry name" value="PROTEIN DISULFIDE-ISOMERASE C17H9.14C-RELATED"/>
    <property type="match status" value="1"/>
</dbReference>
<dbReference type="GO" id="GO:0003756">
    <property type="term" value="F:protein disulfide isomerase activity"/>
    <property type="evidence" value="ECO:0007669"/>
    <property type="project" value="UniProtKB-EC"/>
</dbReference>
<comment type="caution">
    <text evidence="12">The sequence shown here is derived from an EMBL/GenBank/DDBJ whole genome shotgun (WGS) entry which is preliminary data.</text>
</comment>
<dbReference type="InterPro" id="IPR017937">
    <property type="entry name" value="Thioredoxin_CS"/>
</dbReference>
<evidence type="ECO:0000256" key="4">
    <source>
        <dbReference type="ARBA" id="ARBA00022729"/>
    </source>
</evidence>
<evidence type="ECO:0000256" key="7">
    <source>
        <dbReference type="ARBA" id="ARBA00023235"/>
    </source>
</evidence>
<dbReference type="GO" id="GO:0006457">
    <property type="term" value="P:protein folding"/>
    <property type="evidence" value="ECO:0007669"/>
    <property type="project" value="TreeGrafter"/>
</dbReference>
<dbReference type="Proteomes" id="UP000322873">
    <property type="component" value="Unassembled WGS sequence"/>
</dbReference>
<dbReference type="Gene3D" id="1.20.1150.12">
    <property type="entry name" value="Endoplasmic reticulum resident protein 29, C-terminal domain"/>
    <property type="match status" value="1"/>
</dbReference>
<proteinExistence type="inferred from homology"/>
<dbReference type="NCBIfam" id="TIGR01126">
    <property type="entry name" value="pdi_dom"/>
    <property type="match status" value="2"/>
</dbReference>
<evidence type="ECO:0000313" key="13">
    <source>
        <dbReference type="Proteomes" id="UP000322873"/>
    </source>
</evidence>
<keyword evidence="10" id="KW-1133">Transmembrane helix</keyword>
<dbReference type="AlphaFoldDB" id="A0A5M9JLA9"/>
<dbReference type="Pfam" id="PF05577">
    <property type="entry name" value="Peptidase_S28"/>
    <property type="match status" value="1"/>
</dbReference>
<dbReference type="GO" id="GO:0070008">
    <property type="term" value="F:serine-type exopeptidase activity"/>
    <property type="evidence" value="ECO:0007669"/>
    <property type="project" value="InterPro"/>
</dbReference>
<dbReference type="CDD" id="cd00238">
    <property type="entry name" value="ERp29c"/>
    <property type="match status" value="1"/>
</dbReference>
<comment type="catalytic activity">
    <reaction evidence="1">
        <text>Catalyzes the rearrangement of -S-S- bonds in proteins.</text>
        <dbReference type="EC" id="5.3.4.1"/>
    </reaction>
</comment>
<evidence type="ECO:0000256" key="9">
    <source>
        <dbReference type="RuleBase" id="RU004208"/>
    </source>
</evidence>
<dbReference type="CDD" id="cd02998">
    <property type="entry name" value="PDI_a_ERp38"/>
    <property type="match status" value="2"/>
</dbReference>
<dbReference type="PROSITE" id="PS51352">
    <property type="entry name" value="THIOREDOXIN_2"/>
    <property type="match status" value="2"/>
</dbReference>
<dbReference type="PROSITE" id="PS00194">
    <property type="entry name" value="THIOREDOXIN_1"/>
    <property type="match status" value="2"/>
</dbReference>
<evidence type="ECO:0000256" key="1">
    <source>
        <dbReference type="ARBA" id="ARBA00001182"/>
    </source>
</evidence>
<feature type="domain" description="Thioredoxin" evidence="11">
    <location>
        <begin position="742"/>
        <end position="860"/>
    </location>
</feature>
<dbReference type="GO" id="GO:0006508">
    <property type="term" value="P:proteolysis"/>
    <property type="evidence" value="ECO:0007669"/>
    <property type="project" value="InterPro"/>
</dbReference>
<feature type="domain" description="Thioredoxin" evidence="11">
    <location>
        <begin position="618"/>
        <end position="739"/>
    </location>
</feature>
<keyword evidence="7" id="KW-0413">Isomerase</keyword>
<protein>
    <recommendedName>
        <fullName evidence="3">protein disulfide-isomerase</fullName>
        <ecNumber evidence="3">5.3.4.1</ecNumber>
    </recommendedName>
</protein>
<dbReference type="EMBL" id="VICG01000010">
    <property type="protein sequence ID" value="KAA8567835.1"/>
    <property type="molecule type" value="Genomic_DNA"/>
</dbReference>
<accession>A0A5M9JLA9</accession>
<dbReference type="InterPro" id="IPR036249">
    <property type="entry name" value="Thioredoxin-like_sf"/>
</dbReference>
<dbReference type="Pfam" id="PF00085">
    <property type="entry name" value="Thioredoxin"/>
    <property type="match status" value="2"/>
</dbReference>
<dbReference type="InterPro" id="IPR029058">
    <property type="entry name" value="AB_hydrolase_fold"/>
</dbReference>
<evidence type="ECO:0000259" key="11">
    <source>
        <dbReference type="PROSITE" id="PS51352"/>
    </source>
</evidence>
<dbReference type="InterPro" id="IPR011679">
    <property type="entry name" value="ERp29_C"/>
</dbReference>
<gene>
    <name evidence="12" type="ORF">EYC84_008290</name>
</gene>
<evidence type="ECO:0000256" key="5">
    <source>
        <dbReference type="ARBA" id="ARBA00022737"/>
    </source>
</evidence>
<dbReference type="Gene3D" id="3.40.30.10">
    <property type="entry name" value="Glutaredoxin"/>
    <property type="match status" value="2"/>
</dbReference>
<dbReference type="GO" id="GO:0005783">
    <property type="term" value="C:endoplasmic reticulum"/>
    <property type="evidence" value="ECO:0007669"/>
    <property type="project" value="InterPro"/>
</dbReference>
<evidence type="ECO:0000256" key="10">
    <source>
        <dbReference type="SAM" id="Phobius"/>
    </source>
</evidence>
<feature type="transmembrane region" description="Helical" evidence="10">
    <location>
        <begin position="38"/>
        <end position="58"/>
    </location>
</feature>
<dbReference type="InterPro" id="IPR051063">
    <property type="entry name" value="PDI"/>
</dbReference>
<dbReference type="VEuPathDB" id="FungiDB:MFRU_010g00740"/>
<keyword evidence="10" id="KW-0812">Transmembrane</keyword>
<dbReference type="InterPro" id="IPR013766">
    <property type="entry name" value="Thioredoxin_domain"/>
</dbReference>
<dbReference type="SUPFAM" id="SSF47933">
    <property type="entry name" value="ERP29 C domain-like"/>
    <property type="match status" value="1"/>
</dbReference>
<name>A0A5M9JLA9_MONFR</name>
<dbReference type="PANTHER" id="PTHR45672:SF11">
    <property type="entry name" value="PROTEIN DISULFIDE-ISOMERASE C17H9.14C"/>
    <property type="match status" value="1"/>
</dbReference>
<dbReference type="Pfam" id="PF07749">
    <property type="entry name" value="ERp29"/>
    <property type="match status" value="1"/>
</dbReference>
<organism evidence="12 13">
    <name type="scientific">Monilinia fructicola</name>
    <name type="common">Brown rot fungus</name>
    <name type="synonym">Ciboria fructicola</name>
    <dbReference type="NCBI Taxonomy" id="38448"/>
    <lineage>
        <taxon>Eukaryota</taxon>
        <taxon>Fungi</taxon>
        <taxon>Dikarya</taxon>
        <taxon>Ascomycota</taxon>
        <taxon>Pezizomycotina</taxon>
        <taxon>Leotiomycetes</taxon>
        <taxon>Helotiales</taxon>
        <taxon>Sclerotiniaceae</taxon>
        <taxon>Monilinia</taxon>
    </lineage>
</organism>
<keyword evidence="6" id="KW-1015">Disulfide bond</keyword>
<dbReference type="SUPFAM" id="SSF52833">
    <property type="entry name" value="Thioredoxin-like"/>
    <property type="match status" value="2"/>
</dbReference>
<evidence type="ECO:0000256" key="8">
    <source>
        <dbReference type="ARBA" id="ARBA00023284"/>
    </source>
</evidence>
<dbReference type="PRINTS" id="PR00421">
    <property type="entry name" value="THIOREDOXIN"/>
</dbReference>
<dbReference type="Gene3D" id="3.40.50.1820">
    <property type="entry name" value="alpha/beta hydrolase"/>
    <property type="match status" value="2"/>
</dbReference>
<keyword evidence="13" id="KW-1185">Reference proteome</keyword>
<comment type="similarity">
    <text evidence="2 9">Belongs to the protein disulfide isomerase family.</text>
</comment>
<dbReference type="InterPro" id="IPR005788">
    <property type="entry name" value="PDI_thioredoxin-like_dom"/>
</dbReference>
<evidence type="ECO:0000256" key="3">
    <source>
        <dbReference type="ARBA" id="ARBA00012723"/>
    </source>
</evidence>
<dbReference type="FunFam" id="3.40.50.1820:FF:000165">
    <property type="entry name" value="Serine peptidase, putative"/>
    <property type="match status" value="1"/>
</dbReference>
<dbReference type="EC" id="5.3.4.1" evidence="3"/>
<dbReference type="InterPro" id="IPR008758">
    <property type="entry name" value="Peptidase_S28"/>
</dbReference>
<evidence type="ECO:0000256" key="2">
    <source>
        <dbReference type="ARBA" id="ARBA00006347"/>
    </source>
</evidence>